<evidence type="ECO:0000256" key="2">
    <source>
        <dbReference type="ARBA" id="ARBA00023125"/>
    </source>
</evidence>
<dbReference type="InterPro" id="IPR005175">
    <property type="entry name" value="PPC_dom"/>
</dbReference>
<sequence length="325" mass="36653">MFGYELTIDYVHVLESKTGKMTLLLEYVELTFAALEDMKVVLGVLGKKLEDLKILKTLLLMWKKKKTWRSRHCFVIYTRIQHPYIQLFVMKQGLQMEATKINGSDNSKGNNSGNDSPLSSGGIKDYSGGSELVIHVSSGDVGATRNVVSAPVVRKKRGRPRKDKSNEKLRRPFVSPPTLHAKNLRPRPTINLVPSDCVACRGGRMQPPVSVHPPFVNSLCETNSYTTGMDFKAHVIEVSPGEDVTRKILALFQTGPRCISILSANGTIYNVMLRQPGCGSSDVLLKYEVFKYSYSYNFLLHINLIYSAYKIITYHETRDWDMKLN</sequence>
<proteinExistence type="predicted"/>
<protein>
    <recommendedName>
        <fullName evidence="4">AT-hook motif nuclear-localized protein</fullName>
    </recommendedName>
</protein>
<comment type="function">
    <text evidence="4">Transcription factor that specifically binds AT-rich DNA sequences related to the nuclear matrix attachment regions (MARs).</text>
</comment>
<keyword evidence="8" id="KW-1185">Reference proteome</keyword>
<keyword evidence="3 4" id="KW-0804">Transcription</keyword>
<evidence type="ECO:0000313" key="8">
    <source>
        <dbReference type="Proteomes" id="UP000235145"/>
    </source>
</evidence>
<feature type="region of interest" description="Disordered" evidence="5">
    <location>
        <begin position="152"/>
        <end position="185"/>
    </location>
</feature>
<evidence type="ECO:0000259" key="6">
    <source>
        <dbReference type="PROSITE" id="PS51742"/>
    </source>
</evidence>
<dbReference type="PROSITE" id="PS51742">
    <property type="entry name" value="PPC"/>
    <property type="match status" value="1"/>
</dbReference>
<gene>
    <name evidence="7" type="ORF">LSAT_V11C200058440</name>
</gene>
<dbReference type="Gene3D" id="3.30.1330.80">
    <property type="entry name" value="Hypothetical protein, similar to alpha- acetolactate decarboxylase, domain 2"/>
    <property type="match status" value="1"/>
</dbReference>
<feature type="region of interest" description="Disordered" evidence="5">
    <location>
        <begin position="100"/>
        <end position="121"/>
    </location>
</feature>
<keyword evidence="1 4" id="KW-0805">Transcription regulation</keyword>
<accession>A0A9R1W9B7</accession>
<dbReference type="InterPro" id="IPR039605">
    <property type="entry name" value="AHL"/>
</dbReference>
<keyword evidence="4" id="KW-0539">Nucleus</keyword>
<keyword evidence="2 4" id="KW-0238">DNA-binding</keyword>
<evidence type="ECO:0000256" key="3">
    <source>
        <dbReference type="ARBA" id="ARBA00023163"/>
    </source>
</evidence>
<comment type="caution">
    <text evidence="7">The sequence shown here is derived from an EMBL/GenBank/DDBJ whole genome shotgun (WGS) entry which is preliminary data.</text>
</comment>
<evidence type="ECO:0000256" key="5">
    <source>
        <dbReference type="SAM" id="MobiDB-lite"/>
    </source>
</evidence>
<dbReference type="PANTHER" id="PTHR31500">
    <property type="entry name" value="AT-HOOK MOTIF NUCLEAR-LOCALIZED PROTEIN 9"/>
    <property type="match status" value="1"/>
</dbReference>
<dbReference type="GO" id="GO:0005634">
    <property type="term" value="C:nucleus"/>
    <property type="evidence" value="ECO:0007669"/>
    <property type="project" value="UniProtKB-SubCell"/>
</dbReference>
<feature type="compositionally biased region" description="Basic residues" evidence="5">
    <location>
        <begin position="153"/>
        <end position="162"/>
    </location>
</feature>
<dbReference type="AlphaFoldDB" id="A0A9R1W9B7"/>
<dbReference type="EMBL" id="NBSK02000002">
    <property type="protein sequence ID" value="KAJ0220895.1"/>
    <property type="molecule type" value="Genomic_DNA"/>
</dbReference>
<comment type="domain">
    <text evidence="4">The PPC domain mediates interactions between AHL proteins.</text>
</comment>
<reference evidence="7 8" key="1">
    <citation type="journal article" date="2017" name="Nat. Commun.">
        <title>Genome assembly with in vitro proximity ligation data and whole-genome triplication in lettuce.</title>
        <authorList>
            <person name="Reyes-Chin-Wo S."/>
            <person name="Wang Z."/>
            <person name="Yang X."/>
            <person name="Kozik A."/>
            <person name="Arikit S."/>
            <person name="Song C."/>
            <person name="Xia L."/>
            <person name="Froenicke L."/>
            <person name="Lavelle D.O."/>
            <person name="Truco M.J."/>
            <person name="Xia R."/>
            <person name="Zhu S."/>
            <person name="Xu C."/>
            <person name="Xu H."/>
            <person name="Xu X."/>
            <person name="Cox K."/>
            <person name="Korf I."/>
            <person name="Meyers B.C."/>
            <person name="Michelmore R.W."/>
        </authorList>
    </citation>
    <scope>NUCLEOTIDE SEQUENCE [LARGE SCALE GENOMIC DNA]</scope>
    <source>
        <strain evidence="8">cv. Salinas</strain>
        <tissue evidence="7">Seedlings</tissue>
    </source>
</reference>
<name>A0A9R1W9B7_LACSA</name>
<organism evidence="7 8">
    <name type="scientific">Lactuca sativa</name>
    <name type="common">Garden lettuce</name>
    <dbReference type="NCBI Taxonomy" id="4236"/>
    <lineage>
        <taxon>Eukaryota</taxon>
        <taxon>Viridiplantae</taxon>
        <taxon>Streptophyta</taxon>
        <taxon>Embryophyta</taxon>
        <taxon>Tracheophyta</taxon>
        <taxon>Spermatophyta</taxon>
        <taxon>Magnoliopsida</taxon>
        <taxon>eudicotyledons</taxon>
        <taxon>Gunneridae</taxon>
        <taxon>Pentapetalae</taxon>
        <taxon>asterids</taxon>
        <taxon>campanulids</taxon>
        <taxon>Asterales</taxon>
        <taxon>Asteraceae</taxon>
        <taxon>Cichorioideae</taxon>
        <taxon>Cichorieae</taxon>
        <taxon>Lactucinae</taxon>
        <taxon>Lactuca</taxon>
    </lineage>
</organism>
<evidence type="ECO:0000256" key="4">
    <source>
        <dbReference type="RuleBase" id="RU367031"/>
    </source>
</evidence>
<evidence type="ECO:0000313" key="7">
    <source>
        <dbReference type="EMBL" id="KAJ0220895.1"/>
    </source>
</evidence>
<dbReference type="CDD" id="cd11378">
    <property type="entry name" value="DUF296"/>
    <property type="match status" value="1"/>
</dbReference>
<dbReference type="PANTHER" id="PTHR31500:SF57">
    <property type="entry name" value="AT-HOOK MOTIF NUCLEAR-LOCALIZED PROTEIN 10"/>
    <property type="match status" value="1"/>
</dbReference>
<dbReference type="SUPFAM" id="SSF117856">
    <property type="entry name" value="AF0104/ALDC/Ptd012-like"/>
    <property type="match status" value="1"/>
</dbReference>
<feature type="compositionally biased region" description="Low complexity" evidence="5">
    <location>
        <begin position="102"/>
        <end position="116"/>
    </location>
</feature>
<feature type="domain" description="PPC" evidence="6">
    <location>
        <begin position="226"/>
        <end position="325"/>
    </location>
</feature>
<dbReference type="Proteomes" id="UP000235145">
    <property type="component" value="Unassembled WGS sequence"/>
</dbReference>
<dbReference type="GO" id="GO:0003680">
    <property type="term" value="F:minor groove of adenine-thymine-rich DNA binding"/>
    <property type="evidence" value="ECO:0007669"/>
    <property type="project" value="UniProtKB-UniRule"/>
</dbReference>
<evidence type="ECO:0000256" key="1">
    <source>
        <dbReference type="ARBA" id="ARBA00023015"/>
    </source>
</evidence>
<comment type="subcellular location">
    <subcellularLocation>
        <location evidence="4">Nucleus</location>
    </subcellularLocation>
</comment>